<name>A0ABU0FD68_9HYPH</name>
<organism evidence="2 3">
    <name type="scientific">Labrys monachus</name>
    <dbReference type="NCBI Taxonomy" id="217067"/>
    <lineage>
        <taxon>Bacteria</taxon>
        <taxon>Pseudomonadati</taxon>
        <taxon>Pseudomonadota</taxon>
        <taxon>Alphaproteobacteria</taxon>
        <taxon>Hyphomicrobiales</taxon>
        <taxon>Xanthobacteraceae</taxon>
        <taxon>Labrys</taxon>
    </lineage>
</organism>
<evidence type="ECO:0000313" key="2">
    <source>
        <dbReference type="EMBL" id="MDQ0392544.1"/>
    </source>
</evidence>
<evidence type="ECO:0000259" key="1">
    <source>
        <dbReference type="Pfam" id="PF08242"/>
    </source>
</evidence>
<gene>
    <name evidence="2" type="ORF">J3R73_002336</name>
</gene>
<dbReference type="RefSeq" id="WP_307426597.1">
    <property type="nucleotide sequence ID" value="NZ_JAUSVK010000001.1"/>
</dbReference>
<dbReference type="InterPro" id="IPR013217">
    <property type="entry name" value="Methyltransf_12"/>
</dbReference>
<dbReference type="SUPFAM" id="SSF53335">
    <property type="entry name" value="S-adenosyl-L-methionine-dependent methyltransferases"/>
    <property type="match status" value="1"/>
</dbReference>
<dbReference type="Proteomes" id="UP001237448">
    <property type="component" value="Unassembled WGS sequence"/>
</dbReference>
<reference evidence="2 3" key="1">
    <citation type="submission" date="2023-07" db="EMBL/GenBank/DDBJ databases">
        <title>Genomic Encyclopedia of Type Strains, Phase IV (KMG-IV): sequencing the most valuable type-strain genomes for metagenomic binning, comparative biology and taxonomic classification.</title>
        <authorList>
            <person name="Goeker M."/>
        </authorList>
    </citation>
    <scope>NUCLEOTIDE SEQUENCE [LARGE SCALE GENOMIC DNA]</scope>
    <source>
        <strain evidence="2 3">DSM 5896</strain>
    </source>
</reference>
<protein>
    <submittedName>
        <fullName evidence="2">SAM-dependent methyltransferase</fullName>
    </submittedName>
</protein>
<dbReference type="CDD" id="cd02440">
    <property type="entry name" value="AdoMet_MTases"/>
    <property type="match status" value="1"/>
</dbReference>
<dbReference type="EMBL" id="JAUSVK010000001">
    <property type="protein sequence ID" value="MDQ0392544.1"/>
    <property type="molecule type" value="Genomic_DNA"/>
</dbReference>
<keyword evidence="3" id="KW-1185">Reference proteome</keyword>
<dbReference type="GO" id="GO:0032259">
    <property type="term" value="P:methylation"/>
    <property type="evidence" value="ECO:0007669"/>
    <property type="project" value="UniProtKB-KW"/>
</dbReference>
<dbReference type="Gene3D" id="3.40.50.150">
    <property type="entry name" value="Vaccinia Virus protein VP39"/>
    <property type="match status" value="1"/>
</dbReference>
<dbReference type="InterPro" id="IPR029063">
    <property type="entry name" value="SAM-dependent_MTases_sf"/>
</dbReference>
<sequence length="243" mass="26850">MTATQSPDLTQFAYQGDELDAFAQADNWKSYWSSKLRPLAGDKVIEVGAGIGGSTKYLCGGSHSAWLCLDPDPKHAEHLRSLISAGTLPPFCKAACGVLSDLDAGAKVDTIFYIDVLEHIEDDEGEIRKAMAYLEPGGRIVVLSPAFNVIFSNFDRAVGHFRRYRKSDAGRLTPDGLVVEQIFYLDCMGFVAALANRLFLRTSTPSAKQVLFWDRCLVPISRILDRGLGQLFGKTIVMVWKRQ</sequence>
<proteinExistence type="predicted"/>
<feature type="domain" description="Methyltransferase type 12" evidence="1">
    <location>
        <begin position="45"/>
        <end position="140"/>
    </location>
</feature>
<keyword evidence="2" id="KW-0489">Methyltransferase</keyword>
<keyword evidence="2" id="KW-0808">Transferase</keyword>
<accession>A0ABU0FD68</accession>
<dbReference type="GO" id="GO:0008168">
    <property type="term" value="F:methyltransferase activity"/>
    <property type="evidence" value="ECO:0007669"/>
    <property type="project" value="UniProtKB-KW"/>
</dbReference>
<comment type="caution">
    <text evidence="2">The sequence shown here is derived from an EMBL/GenBank/DDBJ whole genome shotgun (WGS) entry which is preliminary data.</text>
</comment>
<evidence type="ECO:0000313" key="3">
    <source>
        <dbReference type="Proteomes" id="UP001237448"/>
    </source>
</evidence>
<dbReference type="Pfam" id="PF08242">
    <property type="entry name" value="Methyltransf_12"/>
    <property type="match status" value="1"/>
</dbReference>